<keyword evidence="1" id="KW-1133">Transmembrane helix</keyword>
<feature type="transmembrane region" description="Helical" evidence="1">
    <location>
        <begin position="12"/>
        <end position="33"/>
    </location>
</feature>
<dbReference type="EMBL" id="FNBH01000001">
    <property type="protein sequence ID" value="SDE86652.1"/>
    <property type="molecule type" value="Genomic_DNA"/>
</dbReference>
<dbReference type="GO" id="GO:0016020">
    <property type="term" value="C:membrane"/>
    <property type="evidence" value="ECO:0007669"/>
    <property type="project" value="InterPro"/>
</dbReference>
<feature type="transmembrane region" description="Helical" evidence="1">
    <location>
        <begin position="45"/>
        <end position="65"/>
    </location>
</feature>
<dbReference type="RefSeq" id="WP_089870986.1">
    <property type="nucleotide sequence ID" value="NZ_FNBH01000001.1"/>
</dbReference>
<evidence type="ECO:0000259" key="2">
    <source>
        <dbReference type="Pfam" id="PF06580"/>
    </source>
</evidence>
<dbReference type="PANTHER" id="PTHR34220:SF7">
    <property type="entry name" value="SENSOR HISTIDINE KINASE YPDA"/>
    <property type="match status" value="1"/>
</dbReference>
<organism evidence="3 4">
    <name type="scientific">Epilithonimonas hungarica</name>
    <dbReference type="NCBI Taxonomy" id="454006"/>
    <lineage>
        <taxon>Bacteria</taxon>
        <taxon>Pseudomonadati</taxon>
        <taxon>Bacteroidota</taxon>
        <taxon>Flavobacteriia</taxon>
        <taxon>Flavobacteriales</taxon>
        <taxon>Weeksellaceae</taxon>
        <taxon>Chryseobacterium group</taxon>
        <taxon>Epilithonimonas</taxon>
    </lineage>
</organism>
<evidence type="ECO:0000256" key="1">
    <source>
        <dbReference type="SAM" id="Phobius"/>
    </source>
</evidence>
<dbReference type="Pfam" id="PF06580">
    <property type="entry name" value="His_kinase"/>
    <property type="match status" value="1"/>
</dbReference>
<dbReference type="OrthoDB" id="9809908at2"/>
<evidence type="ECO:0000313" key="4">
    <source>
        <dbReference type="Proteomes" id="UP000199203"/>
    </source>
</evidence>
<name>A0A1G7GET7_9FLAO</name>
<dbReference type="GO" id="GO:0000155">
    <property type="term" value="F:phosphorelay sensor kinase activity"/>
    <property type="evidence" value="ECO:0007669"/>
    <property type="project" value="InterPro"/>
</dbReference>
<sequence length="353" mass="42127">MNTFLKSIKTIYVYHWIIWLVLIAFKLIMDYSVFGQLALMMNMKIFLFSILFFYLNYKIFLPYLIKQNPRKISIIVISFIVVYVGLMIFFMPHFPQHPQGRLPFPPKDFPRPDRMMRFRNGPDFHDIFFKIGLFSIVFSTLIFFVDKWMENQKMIKALEFERQSSELKILREQINPHFFFNALNSIYSLSITQSNDTPRVILILSDIMRYVLNDKNGQKNNLNDEIINIKKYIEIQSIRFNKFNNINYQFLGNFGHYKIEPLLLLTFVENAFKYADFSKGPLDIKVLLKDDILDFNIKNFYEKKPSEKTDNNKLGIKNTKMKLDLLYPEKYQLDINDNGSEYEINLKLTLDSQ</sequence>
<keyword evidence="3" id="KW-0808">Transferase</keyword>
<protein>
    <submittedName>
        <fullName evidence="3">Histidine kinase</fullName>
    </submittedName>
</protein>
<accession>A0A1G7GET7</accession>
<gene>
    <name evidence="3" type="ORF">SAMN05421825_0443</name>
</gene>
<feature type="transmembrane region" description="Helical" evidence="1">
    <location>
        <begin position="72"/>
        <end position="94"/>
    </location>
</feature>
<dbReference type="PANTHER" id="PTHR34220">
    <property type="entry name" value="SENSOR HISTIDINE KINASE YPDA"/>
    <property type="match status" value="1"/>
</dbReference>
<evidence type="ECO:0000313" key="3">
    <source>
        <dbReference type="EMBL" id="SDE86652.1"/>
    </source>
</evidence>
<dbReference type="AlphaFoldDB" id="A0A1G7GET7"/>
<keyword evidence="1" id="KW-0812">Transmembrane</keyword>
<dbReference type="Proteomes" id="UP000199203">
    <property type="component" value="Unassembled WGS sequence"/>
</dbReference>
<dbReference type="InterPro" id="IPR050640">
    <property type="entry name" value="Bact_2-comp_sensor_kinase"/>
</dbReference>
<dbReference type="InterPro" id="IPR010559">
    <property type="entry name" value="Sig_transdc_His_kin_internal"/>
</dbReference>
<keyword evidence="1" id="KW-0472">Membrane</keyword>
<reference evidence="4" key="1">
    <citation type="submission" date="2016-10" db="EMBL/GenBank/DDBJ databases">
        <authorList>
            <person name="Varghese N."/>
            <person name="Submissions S."/>
        </authorList>
    </citation>
    <scope>NUCLEOTIDE SEQUENCE [LARGE SCALE GENOMIC DNA]</scope>
    <source>
        <strain evidence="4">DSM 19684</strain>
    </source>
</reference>
<proteinExistence type="predicted"/>
<keyword evidence="3" id="KW-0418">Kinase</keyword>
<keyword evidence="4" id="KW-1185">Reference proteome</keyword>
<feature type="domain" description="Signal transduction histidine kinase internal region" evidence="2">
    <location>
        <begin position="165"/>
        <end position="241"/>
    </location>
</feature>
<dbReference type="STRING" id="454006.SAMN05421825_0443"/>
<feature type="transmembrane region" description="Helical" evidence="1">
    <location>
        <begin position="127"/>
        <end position="145"/>
    </location>
</feature>